<dbReference type="Pfam" id="PF00128">
    <property type="entry name" value="Alpha-amylase"/>
    <property type="match status" value="2"/>
</dbReference>
<dbReference type="Gene3D" id="2.60.40.1180">
    <property type="entry name" value="Golgi alpha-mannosidase II"/>
    <property type="match status" value="1"/>
</dbReference>
<keyword evidence="5" id="KW-1185">Reference proteome</keyword>
<evidence type="ECO:0000259" key="3">
    <source>
        <dbReference type="SMART" id="SM00642"/>
    </source>
</evidence>
<dbReference type="Proteomes" id="UP000220102">
    <property type="component" value="Unassembled WGS sequence"/>
</dbReference>
<gene>
    <name evidence="4" type="ORF">CRI94_08915</name>
</gene>
<evidence type="ECO:0000313" key="4">
    <source>
        <dbReference type="EMBL" id="PEN13432.1"/>
    </source>
</evidence>
<keyword evidence="2" id="KW-0326">Glycosidase</keyword>
<keyword evidence="1" id="KW-0378">Hydrolase</keyword>
<sequence length="627" mass="70784">MDLSRRLFCATAFIALALVGCSDVPETDDSTSSTARVPAWASDAVFYQVFPTRFANGDPTNDPTRQTLEKPIDDVPASWSVTPWTRDWYEEAEWEQEMGGFYTSVYERRYGGDLQGVIDRLDYIDSLGVNALYFNPVFWANTLHKYDGNSFHHIDPNFGPDPEGDRAMIAKEDPMDPSTWRTTAADSLFFELLGKAHARDIRVVIDGVFNHTGRDFFAFQDVRENQSDSPYAGWYKVSMYDDPATPDTSEFDYEGWWGVPQLPEFADSEGGDDLAEGPKQYIFDSTTRWMDPNGDGDPSDGIDGWRLDVADEVPEGFWVDWNEHVRSINPEAYTVAETWQPAAGFIQAGGFSAAMNYFAFAFPVKGFLIDNVITPTEFADMIDARRTAFDDSTQTAVQNLVDSHDTPRLATMIVNRSDTGYVKPDRFDYDWGAVVSVRDNRSYKVRAPNGDERDLQRLVTLFQMTYVGAPMVYHGTEAGMWGADDPDNRKPMVWDDLDYDVEDDHPFEQERPSDPVGVNQDLLDFYRRAIQFRRNTPALRTQLFQTVQADDERNMFAYARGRAANAVVVVLNRNEEAHSMRLPLPDSLRGDYDAALSTVDSGTRVQNDGSALLLELPAYSGLALTRQ</sequence>
<dbReference type="InterPro" id="IPR006048">
    <property type="entry name" value="A-amylase/branching_C"/>
</dbReference>
<reference evidence="4 5" key="1">
    <citation type="submission" date="2017-10" db="EMBL/GenBank/DDBJ databases">
        <title>Draft genome of Longibacter Salinarum.</title>
        <authorList>
            <person name="Goh K.M."/>
            <person name="Shamsir M.S."/>
            <person name="Lim S.W."/>
        </authorList>
    </citation>
    <scope>NUCLEOTIDE SEQUENCE [LARGE SCALE GENOMIC DNA]</scope>
    <source>
        <strain evidence="4 5">KCTC 52045</strain>
    </source>
</reference>
<dbReference type="GO" id="GO:0005975">
    <property type="term" value="P:carbohydrate metabolic process"/>
    <property type="evidence" value="ECO:0007669"/>
    <property type="project" value="InterPro"/>
</dbReference>
<dbReference type="Pfam" id="PF02806">
    <property type="entry name" value="Alpha-amylase_C"/>
    <property type="match status" value="1"/>
</dbReference>
<dbReference type="AlphaFoldDB" id="A0A2A8CXJ5"/>
<evidence type="ECO:0000256" key="2">
    <source>
        <dbReference type="ARBA" id="ARBA00023295"/>
    </source>
</evidence>
<dbReference type="CDD" id="cd11338">
    <property type="entry name" value="AmyAc_CMD"/>
    <property type="match status" value="1"/>
</dbReference>
<evidence type="ECO:0000256" key="1">
    <source>
        <dbReference type="ARBA" id="ARBA00022801"/>
    </source>
</evidence>
<feature type="domain" description="Glycosyl hydrolase family 13 catalytic" evidence="3">
    <location>
        <begin position="48"/>
        <end position="533"/>
    </location>
</feature>
<dbReference type="Gene3D" id="3.20.20.80">
    <property type="entry name" value="Glycosidases"/>
    <property type="match status" value="1"/>
</dbReference>
<dbReference type="GO" id="GO:0043169">
    <property type="term" value="F:cation binding"/>
    <property type="evidence" value="ECO:0007669"/>
    <property type="project" value="InterPro"/>
</dbReference>
<dbReference type="SUPFAM" id="SSF51011">
    <property type="entry name" value="Glycosyl hydrolase domain"/>
    <property type="match status" value="1"/>
</dbReference>
<dbReference type="PROSITE" id="PS51257">
    <property type="entry name" value="PROKAR_LIPOPROTEIN"/>
    <property type="match status" value="1"/>
</dbReference>
<dbReference type="InterPro" id="IPR017853">
    <property type="entry name" value="GH"/>
</dbReference>
<accession>A0A2A8CXJ5</accession>
<dbReference type="PANTHER" id="PTHR10357">
    <property type="entry name" value="ALPHA-AMYLASE FAMILY MEMBER"/>
    <property type="match status" value="1"/>
</dbReference>
<dbReference type="InterPro" id="IPR006047">
    <property type="entry name" value="GH13_cat_dom"/>
</dbReference>
<dbReference type="OrthoDB" id="9806009at2"/>
<organism evidence="4 5">
    <name type="scientific">Longibacter salinarum</name>
    <dbReference type="NCBI Taxonomy" id="1850348"/>
    <lineage>
        <taxon>Bacteria</taxon>
        <taxon>Pseudomonadati</taxon>
        <taxon>Rhodothermota</taxon>
        <taxon>Rhodothermia</taxon>
        <taxon>Rhodothermales</taxon>
        <taxon>Salisaetaceae</taxon>
        <taxon>Longibacter</taxon>
    </lineage>
</organism>
<dbReference type="PANTHER" id="PTHR10357:SF210">
    <property type="entry name" value="MALTODEXTRIN GLUCOSIDASE"/>
    <property type="match status" value="1"/>
</dbReference>
<dbReference type="EMBL" id="PDEQ01000004">
    <property type="protein sequence ID" value="PEN13432.1"/>
    <property type="molecule type" value="Genomic_DNA"/>
</dbReference>
<name>A0A2A8CXJ5_9BACT</name>
<dbReference type="GO" id="GO:0016798">
    <property type="term" value="F:hydrolase activity, acting on glycosyl bonds"/>
    <property type="evidence" value="ECO:0007669"/>
    <property type="project" value="UniProtKB-KW"/>
</dbReference>
<dbReference type="RefSeq" id="WP_098075352.1">
    <property type="nucleotide sequence ID" value="NZ_PDEQ01000004.1"/>
</dbReference>
<comment type="caution">
    <text evidence="4">The sequence shown here is derived from an EMBL/GenBank/DDBJ whole genome shotgun (WGS) entry which is preliminary data.</text>
</comment>
<dbReference type="InterPro" id="IPR013780">
    <property type="entry name" value="Glyco_hydro_b"/>
</dbReference>
<dbReference type="SUPFAM" id="SSF51445">
    <property type="entry name" value="(Trans)glycosidases"/>
    <property type="match status" value="1"/>
</dbReference>
<evidence type="ECO:0000313" key="5">
    <source>
        <dbReference type="Proteomes" id="UP000220102"/>
    </source>
</evidence>
<proteinExistence type="predicted"/>
<protein>
    <submittedName>
        <fullName evidence="4">Alpha-amylase</fullName>
    </submittedName>
</protein>
<dbReference type="SMART" id="SM00642">
    <property type="entry name" value="Aamy"/>
    <property type="match status" value="1"/>
</dbReference>